<dbReference type="NCBIfam" id="TIGR01965">
    <property type="entry name" value="VCBS_repeat"/>
    <property type="match status" value="1"/>
</dbReference>
<evidence type="ECO:0000313" key="1">
    <source>
        <dbReference type="EMBL" id="NMU25148.1"/>
    </source>
</evidence>
<gene>
    <name evidence="1" type="ORF">HKB21_05905</name>
</gene>
<organism evidence="1 2">
    <name type="scientific">Vibrio parahaemolyticus</name>
    <dbReference type="NCBI Taxonomy" id="670"/>
    <lineage>
        <taxon>Bacteria</taxon>
        <taxon>Pseudomonadati</taxon>
        <taxon>Pseudomonadota</taxon>
        <taxon>Gammaproteobacteria</taxon>
        <taxon>Vibrionales</taxon>
        <taxon>Vibrionaceae</taxon>
        <taxon>Vibrio</taxon>
    </lineage>
</organism>
<dbReference type="Proteomes" id="UP000555836">
    <property type="component" value="Unassembled WGS sequence"/>
</dbReference>
<proteinExistence type="predicted"/>
<name>A0A7Y0S2F9_VIBPH</name>
<evidence type="ECO:0008006" key="3">
    <source>
        <dbReference type="Google" id="ProtNLM"/>
    </source>
</evidence>
<feature type="non-terminal residue" evidence="1">
    <location>
        <position position="1"/>
    </location>
</feature>
<sequence length="83" mass="8487">LAADASLVFSTDSTVEGLTLNADGSYSFDASSYDSLEAGEELELVIPVTEIDDQGASDTTSITITVTGTNDAPVAVAKEDAVQ</sequence>
<evidence type="ECO:0000313" key="2">
    <source>
        <dbReference type="Proteomes" id="UP000555836"/>
    </source>
</evidence>
<reference evidence="1 2" key="1">
    <citation type="submission" date="2020-04" db="EMBL/GenBank/DDBJ databases">
        <title>Whole-genome sequencing of Vibrio spp. from China reveals different genetic environments of blaCTX-M-14 among diverse lineages.</title>
        <authorList>
            <person name="Zheng Z."/>
            <person name="Ye L."/>
            <person name="Chen S."/>
        </authorList>
    </citation>
    <scope>NUCLEOTIDE SEQUENCE [LARGE SCALE GENOMIC DNA]</scope>
    <source>
        <strain evidence="1 2">Vb0574</strain>
    </source>
</reference>
<comment type="caution">
    <text evidence="1">The sequence shown here is derived from an EMBL/GenBank/DDBJ whole genome shotgun (WGS) entry which is preliminary data.</text>
</comment>
<accession>A0A7Y0S2F9</accession>
<feature type="non-terminal residue" evidence="1">
    <location>
        <position position="83"/>
    </location>
</feature>
<protein>
    <recommendedName>
        <fullName evidence="3">Cadherin domain-containing protein</fullName>
    </recommendedName>
</protein>
<dbReference type="AlphaFoldDB" id="A0A7Y0S2F9"/>
<dbReference type="EMBL" id="JABCLD010000846">
    <property type="protein sequence ID" value="NMU25148.1"/>
    <property type="molecule type" value="Genomic_DNA"/>
</dbReference>
<dbReference type="InterPro" id="IPR010221">
    <property type="entry name" value="VCBS_dom"/>
</dbReference>